<keyword evidence="5" id="KW-1185">Reference proteome</keyword>
<comment type="subcellular location">
    <subcellularLocation>
        <location evidence="2">Cell membrane</location>
        <topology evidence="2">Multi-pass membrane protein</topology>
    </subcellularLocation>
</comment>
<dbReference type="InterPro" id="IPR003784">
    <property type="entry name" value="BioY"/>
</dbReference>
<protein>
    <recommendedName>
        <fullName evidence="2">Biotin transporter</fullName>
    </recommendedName>
</protein>
<comment type="caution">
    <text evidence="4">The sequence shown here is derived from an EMBL/GenBank/DDBJ whole genome shotgun (WGS) entry which is preliminary data.</text>
</comment>
<keyword evidence="3" id="KW-1133">Transmembrane helix</keyword>
<dbReference type="Proteomes" id="UP000094795">
    <property type="component" value="Unassembled WGS sequence"/>
</dbReference>
<dbReference type="PIRSF" id="PIRSF016661">
    <property type="entry name" value="BioY"/>
    <property type="match status" value="1"/>
</dbReference>
<dbReference type="GO" id="GO:0005886">
    <property type="term" value="C:plasma membrane"/>
    <property type="evidence" value="ECO:0007669"/>
    <property type="project" value="UniProtKB-SubCell"/>
</dbReference>
<comment type="similarity">
    <text evidence="1 2">Belongs to the BioY family.</text>
</comment>
<evidence type="ECO:0000256" key="2">
    <source>
        <dbReference type="PIRNR" id="PIRNR016661"/>
    </source>
</evidence>
<evidence type="ECO:0000256" key="1">
    <source>
        <dbReference type="ARBA" id="ARBA00010692"/>
    </source>
</evidence>
<sequence length="178" mass="18064">MAASALTVIAGSALMALSSKVAIPFYPVPLTMTTFVAIRLGLALGARLGTAAVALFLIQGALGLPVFAGTPEKGLGLAYMMGPTGGYLIGYALAAFAAGFLAERGMDRTPGRAFIAALVAGALIYVPGLLWLGALFGWDQPILAWGLTPFLPGDLAKAALAALVFPAAWAMIGRKGGL</sequence>
<dbReference type="EMBL" id="LQZT01000042">
    <property type="protein sequence ID" value="OCW56486.1"/>
    <property type="molecule type" value="Genomic_DNA"/>
</dbReference>
<dbReference type="STRING" id="1480615.AWJ14_20490"/>
<keyword evidence="2" id="KW-1003">Cell membrane</keyword>
<dbReference type="PANTHER" id="PTHR34295:SF1">
    <property type="entry name" value="BIOTIN TRANSPORTER BIOY"/>
    <property type="match status" value="1"/>
</dbReference>
<evidence type="ECO:0000256" key="3">
    <source>
        <dbReference type="SAM" id="Phobius"/>
    </source>
</evidence>
<dbReference type="Pfam" id="PF02632">
    <property type="entry name" value="BioY"/>
    <property type="match status" value="1"/>
</dbReference>
<reference evidence="4 5" key="1">
    <citation type="submission" date="2015-12" db="EMBL/GenBank/DDBJ databases">
        <authorList>
            <person name="Shamseldin A."/>
            <person name="Moawad H."/>
            <person name="Abd El-Rahim W.M."/>
            <person name="Sadowsky M.J."/>
        </authorList>
    </citation>
    <scope>NUCLEOTIDE SEQUENCE [LARGE SCALE GENOMIC DNA]</scope>
    <source>
        <strain evidence="4 5">JC234</strain>
    </source>
</reference>
<name>A0A1C1YSR3_9HYPH</name>
<feature type="transmembrane region" description="Helical" evidence="3">
    <location>
        <begin position="113"/>
        <end position="135"/>
    </location>
</feature>
<feature type="transmembrane region" description="Helical" evidence="3">
    <location>
        <begin position="155"/>
        <end position="172"/>
    </location>
</feature>
<organism evidence="4 5">
    <name type="scientific">Hoeflea olei</name>
    <dbReference type="NCBI Taxonomy" id="1480615"/>
    <lineage>
        <taxon>Bacteria</taxon>
        <taxon>Pseudomonadati</taxon>
        <taxon>Pseudomonadota</taxon>
        <taxon>Alphaproteobacteria</taxon>
        <taxon>Hyphomicrobiales</taxon>
        <taxon>Rhizobiaceae</taxon>
        <taxon>Hoeflea</taxon>
    </lineage>
</organism>
<dbReference type="AlphaFoldDB" id="A0A1C1YSR3"/>
<dbReference type="Gene3D" id="1.10.1760.20">
    <property type="match status" value="1"/>
</dbReference>
<feature type="transmembrane region" description="Helical" evidence="3">
    <location>
        <begin position="77"/>
        <end position="101"/>
    </location>
</feature>
<evidence type="ECO:0000313" key="5">
    <source>
        <dbReference type="Proteomes" id="UP000094795"/>
    </source>
</evidence>
<gene>
    <name evidence="4" type="ORF">AWJ14_20490</name>
</gene>
<proteinExistence type="inferred from homology"/>
<keyword evidence="2" id="KW-0813">Transport</keyword>
<keyword evidence="2 3" id="KW-0472">Membrane</keyword>
<dbReference type="GO" id="GO:0015225">
    <property type="term" value="F:biotin transmembrane transporter activity"/>
    <property type="evidence" value="ECO:0007669"/>
    <property type="project" value="UniProtKB-UniRule"/>
</dbReference>
<keyword evidence="3" id="KW-0812">Transmembrane</keyword>
<dbReference type="PANTHER" id="PTHR34295">
    <property type="entry name" value="BIOTIN TRANSPORTER BIOY"/>
    <property type="match status" value="1"/>
</dbReference>
<evidence type="ECO:0000313" key="4">
    <source>
        <dbReference type="EMBL" id="OCW56486.1"/>
    </source>
</evidence>
<accession>A0A1C1YSR3</accession>